<accession>A0A4R6USI8</accession>
<dbReference type="EMBL" id="SNYM01000006">
    <property type="protein sequence ID" value="TDQ48623.1"/>
    <property type="molecule type" value="Genomic_DNA"/>
</dbReference>
<comment type="subunit">
    <text evidence="6">The basal body constitutes a major portion of the flagellar organelle and consists of a number of rings mounted on a central rod.</text>
</comment>
<evidence type="ECO:0000256" key="3">
    <source>
        <dbReference type="ARBA" id="ARBA00014376"/>
    </source>
</evidence>
<keyword evidence="8" id="KW-0966">Cell projection</keyword>
<evidence type="ECO:0000256" key="5">
    <source>
        <dbReference type="ARBA" id="ARBA00024934"/>
    </source>
</evidence>
<sequence>MGINFDKALGIHEQALTLQSRRTALLANNLANADTPGYKAQDIDFRQALQQASKGQSNFALTRTDARHLNGQSRYLSSEAQYRVPLQPDTGDGNTVDPAIEQAAFAQAAVQYQTSLQFLGGKFRSLMTAIRGE</sequence>
<keyword evidence="9" id="KW-1185">Reference proteome</keyword>
<comment type="similarity">
    <text evidence="2 6">Belongs to the flagella basal body rod proteins family.</text>
</comment>
<gene>
    <name evidence="8" type="ORF">EV696_10663</name>
</gene>
<keyword evidence="8" id="KW-0969">Cilium</keyword>
<organism evidence="8 9">
    <name type="scientific">Permianibacter aggregans</name>
    <dbReference type="NCBI Taxonomy" id="1510150"/>
    <lineage>
        <taxon>Bacteria</taxon>
        <taxon>Pseudomonadati</taxon>
        <taxon>Pseudomonadota</taxon>
        <taxon>Gammaproteobacteria</taxon>
        <taxon>Pseudomonadales</taxon>
        <taxon>Pseudomonadaceae</taxon>
        <taxon>Permianibacter</taxon>
    </lineage>
</organism>
<evidence type="ECO:0000313" key="8">
    <source>
        <dbReference type="EMBL" id="TDQ48623.1"/>
    </source>
</evidence>
<dbReference type="PROSITE" id="PS00588">
    <property type="entry name" value="FLAGELLA_BB_ROD"/>
    <property type="match status" value="1"/>
</dbReference>
<evidence type="ECO:0000256" key="1">
    <source>
        <dbReference type="ARBA" id="ARBA00004117"/>
    </source>
</evidence>
<dbReference type="GO" id="GO:0071978">
    <property type="term" value="P:bacterial-type flagellum-dependent swarming motility"/>
    <property type="evidence" value="ECO:0007669"/>
    <property type="project" value="TreeGrafter"/>
</dbReference>
<keyword evidence="4 6" id="KW-0975">Bacterial flagellum</keyword>
<keyword evidence="8" id="KW-0282">Flagellum</keyword>
<protein>
    <recommendedName>
        <fullName evidence="3 6">Flagellar basal body rod protein FlgB</fullName>
    </recommendedName>
</protein>
<evidence type="ECO:0000313" key="9">
    <source>
        <dbReference type="Proteomes" id="UP000295375"/>
    </source>
</evidence>
<dbReference type="PANTHER" id="PTHR30435:SF12">
    <property type="entry name" value="FLAGELLAR BASAL BODY ROD PROTEIN FLGB"/>
    <property type="match status" value="1"/>
</dbReference>
<feature type="domain" description="Flagellar basal body rod protein N-terminal" evidence="7">
    <location>
        <begin position="11"/>
        <end position="39"/>
    </location>
</feature>
<evidence type="ECO:0000256" key="6">
    <source>
        <dbReference type="PIRNR" id="PIRNR002889"/>
    </source>
</evidence>
<dbReference type="RefSeq" id="WP_133589749.1">
    <property type="nucleotide sequence ID" value="NZ_CP037953.1"/>
</dbReference>
<evidence type="ECO:0000256" key="4">
    <source>
        <dbReference type="ARBA" id="ARBA00023143"/>
    </source>
</evidence>
<dbReference type="PANTHER" id="PTHR30435">
    <property type="entry name" value="FLAGELLAR PROTEIN"/>
    <property type="match status" value="1"/>
</dbReference>
<dbReference type="OrthoDB" id="9788334at2"/>
<dbReference type="GO" id="GO:0030694">
    <property type="term" value="C:bacterial-type flagellum basal body, rod"/>
    <property type="evidence" value="ECO:0007669"/>
    <property type="project" value="InterPro"/>
</dbReference>
<dbReference type="InterPro" id="IPR006300">
    <property type="entry name" value="FlgB"/>
</dbReference>
<evidence type="ECO:0000259" key="7">
    <source>
        <dbReference type="Pfam" id="PF00460"/>
    </source>
</evidence>
<comment type="caution">
    <text evidence="8">The sequence shown here is derived from an EMBL/GenBank/DDBJ whole genome shotgun (WGS) entry which is preliminary data.</text>
</comment>
<comment type="subcellular location">
    <subcellularLocation>
        <location evidence="1 6">Bacterial flagellum basal body</location>
    </subcellularLocation>
</comment>
<dbReference type="NCBIfam" id="TIGR01396">
    <property type="entry name" value="FlgB"/>
    <property type="match status" value="1"/>
</dbReference>
<dbReference type="InterPro" id="IPR001444">
    <property type="entry name" value="Flag_bb_rod_N"/>
</dbReference>
<dbReference type="PIRSF" id="PIRSF002889">
    <property type="entry name" value="Rod_FlgB"/>
    <property type="match status" value="1"/>
</dbReference>
<name>A0A4R6USI8_9GAMM</name>
<dbReference type="AlphaFoldDB" id="A0A4R6USI8"/>
<reference evidence="8 9" key="1">
    <citation type="submission" date="2019-03" db="EMBL/GenBank/DDBJ databases">
        <title>Genomic Encyclopedia of Type Strains, Phase IV (KMG-IV): sequencing the most valuable type-strain genomes for metagenomic binning, comparative biology and taxonomic classification.</title>
        <authorList>
            <person name="Goeker M."/>
        </authorList>
    </citation>
    <scope>NUCLEOTIDE SEQUENCE [LARGE SCALE GENOMIC DNA]</scope>
    <source>
        <strain evidence="8 9">DSM 103792</strain>
    </source>
</reference>
<proteinExistence type="inferred from homology"/>
<evidence type="ECO:0000256" key="2">
    <source>
        <dbReference type="ARBA" id="ARBA00009677"/>
    </source>
</evidence>
<dbReference type="InterPro" id="IPR019776">
    <property type="entry name" value="Flagellar_basal_body_rod_CS"/>
</dbReference>
<dbReference type="Proteomes" id="UP000295375">
    <property type="component" value="Unassembled WGS sequence"/>
</dbReference>
<comment type="function">
    <text evidence="5 6">Structural component of flagellum, the bacterial motility apparatus. Part of the rod structure of flagellar basal body.</text>
</comment>
<dbReference type="Pfam" id="PF00460">
    <property type="entry name" value="Flg_bb_rod"/>
    <property type="match status" value="1"/>
</dbReference>